<evidence type="ECO:0000313" key="3">
    <source>
        <dbReference type="Proteomes" id="UP000297890"/>
    </source>
</evidence>
<dbReference type="InterPro" id="IPR005097">
    <property type="entry name" value="Sacchrp_dh_NADP-bd"/>
</dbReference>
<comment type="caution">
    <text evidence="2">The sequence shown here is derived from an EMBL/GenBank/DDBJ whole genome shotgun (WGS) entry which is preliminary data.</text>
</comment>
<dbReference type="InterPro" id="IPR036291">
    <property type="entry name" value="NAD(P)-bd_dom_sf"/>
</dbReference>
<dbReference type="Pfam" id="PF03435">
    <property type="entry name" value="Sacchrp_dh_NADP"/>
    <property type="match status" value="1"/>
</dbReference>
<name>A0A4Z0FAA6_9GAMM</name>
<dbReference type="RefSeq" id="WP_135281228.1">
    <property type="nucleotide sequence ID" value="NZ_SRIO01000004.1"/>
</dbReference>
<dbReference type="PANTHER" id="PTHR43781">
    <property type="entry name" value="SACCHAROPINE DEHYDROGENASE"/>
    <property type="match status" value="1"/>
</dbReference>
<proteinExistence type="predicted"/>
<dbReference type="PANTHER" id="PTHR43781:SF1">
    <property type="entry name" value="SACCHAROPINE DEHYDROGENASE"/>
    <property type="match status" value="1"/>
</dbReference>
<dbReference type="EMBL" id="SRIO01000004">
    <property type="protein sequence ID" value="TFZ83348.1"/>
    <property type="molecule type" value="Genomic_DNA"/>
</dbReference>
<gene>
    <name evidence="2" type="ORF">E4680_04670</name>
</gene>
<evidence type="ECO:0000259" key="1">
    <source>
        <dbReference type="Pfam" id="PF03435"/>
    </source>
</evidence>
<dbReference type="Gene3D" id="3.40.50.720">
    <property type="entry name" value="NAD(P)-binding Rossmann-like Domain"/>
    <property type="match status" value="1"/>
</dbReference>
<dbReference type="Proteomes" id="UP000297890">
    <property type="component" value="Unassembled WGS sequence"/>
</dbReference>
<organism evidence="2 3">
    <name type="scientific">Candidatus Macondimonas diazotrophica</name>
    <dbReference type="NCBI Taxonomy" id="2305248"/>
    <lineage>
        <taxon>Bacteria</taxon>
        <taxon>Pseudomonadati</taxon>
        <taxon>Pseudomonadota</taxon>
        <taxon>Gammaproteobacteria</taxon>
        <taxon>Chromatiales</taxon>
        <taxon>Ectothiorhodospiraceae</taxon>
        <taxon>Candidatus Macondimonas</taxon>
    </lineage>
</organism>
<dbReference type="SUPFAM" id="SSF51735">
    <property type="entry name" value="NAD(P)-binding Rossmann-fold domains"/>
    <property type="match status" value="1"/>
</dbReference>
<accession>A0A4Z0FAA6</accession>
<evidence type="ECO:0000313" key="2">
    <source>
        <dbReference type="EMBL" id="TFZ83348.1"/>
    </source>
</evidence>
<feature type="domain" description="Saccharopine dehydrogenase NADP binding" evidence="1">
    <location>
        <begin position="5"/>
        <end position="123"/>
    </location>
</feature>
<protein>
    <submittedName>
        <fullName evidence="2">Saccharopine dehydrogenase</fullName>
    </submittedName>
</protein>
<reference evidence="2 3" key="1">
    <citation type="journal article" date="2019" name="ISME J.">
        <title>Candidatus Macondimonas diazotrophica, a novel gammaproteobacterial genus dominating crude-oil-contaminated coastal sediments.</title>
        <authorList>
            <person name="Karthikeyan S."/>
            <person name="Konstantinidis K."/>
        </authorList>
    </citation>
    <scope>NUCLEOTIDE SEQUENCE [LARGE SCALE GENOMIC DNA]</scope>
    <source>
        <strain evidence="2 3">KTK01</strain>
    </source>
</reference>
<dbReference type="AlphaFoldDB" id="A0A4Z0FAA6"/>
<dbReference type="OrthoDB" id="4420885at2"/>
<sequence>MSPHILLYGANGYTAGLILDRAREAGVPLIVAGRNAAAVSHIAAEYGCAARIFDLDDPHTVAANLNDVGVVLNAAGPFVHTAEPLARACLQAGVHYLDITGEIPVFDALMALDGPAREAGILLMPGVGFDVVPTDCLAAHLKRALPEASHLALAFRGLNRLSRGTARTAIELGHEAGWIRRDGALQRVPLAHKCRTLDLGEESVEAMTIPWGDVATAWHTTGIPNIETYLILPPAAIRWIRRGARLQGLLRFAALRQVLQALIQRTLVGPDSQARAREMTVCWGEACDTAGHCVHARLTLPNAYTLTAWTALEIAQRVLAGECPPGYATPAGCFGPDFILAFPGATRVDLP</sequence>
<keyword evidence="3" id="KW-1185">Reference proteome</keyword>